<protein>
    <submittedName>
        <fullName evidence="2">Uncharacterized protein</fullName>
    </submittedName>
</protein>
<accession>A0A2P2PH71</accession>
<feature type="compositionally biased region" description="Polar residues" evidence="1">
    <location>
        <begin position="10"/>
        <end position="21"/>
    </location>
</feature>
<evidence type="ECO:0000256" key="1">
    <source>
        <dbReference type="SAM" id="MobiDB-lite"/>
    </source>
</evidence>
<organism evidence="2">
    <name type="scientific">Rhizophora mucronata</name>
    <name type="common">Asiatic mangrove</name>
    <dbReference type="NCBI Taxonomy" id="61149"/>
    <lineage>
        <taxon>Eukaryota</taxon>
        <taxon>Viridiplantae</taxon>
        <taxon>Streptophyta</taxon>
        <taxon>Embryophyta</taxon>
        <taxon>Tracheophyta</taxon>
        <taxon>Spermatophyta</taxon>
        <taxon>Magnoliopsida</taxon>
        <taxon>eudicotyledons</taxon>
        <taxon>Gunneridae</taxon>
        <taxon>Pentapetalae</taxon>
        <taxon>rosids</taxon>
        <taxon>fabids</taxon>
        <taxon>Malpighiales</taxon>
        <taxon>Rhizophoraceae</taxon>
        <taxon>Rhizophora</taxon>
    </lineage>
</organism>
<sequence length="38" mass="4313">MGEDTKHNSRGPTSHVCPSNMVQNEPMNVDCLYDMTSW</sequence>
<proteinExistence type="predicted"/>
<feature type="region of interest" description="Disordered" evidence="1">
    <location>
        <begin position="1"/>
        <end position="21"/>
    </location>
</feature>
<name>A0A2P2PH71_RHIMU</name>
<reference evidence="2" key="1">
    <citation type="submission" date="2018-02" db="EMBL/GenBank/DDBJ databases">
        <title>Rhizophora mucronata_Transcriptome.</title>
        <authorList>
            <person name="Meera S.P."/>
            <person name="Sreeshan A."/>
            <person name="Augustine A."/>
        </authorList>
    </citation>
    <scope>NUCLEOTIDE SEQUENCE</scope>
    <source>
        <tissue evidence="2">Leaf</tissue>
    </source>
</reference>
<evidence type="ECO:0000313" key="2">
    <source>
        <dbReference type="EMBL" id="MBX54047.1"/>
    </source>
</evidence>
<dbReference type="EMBL" id="GGEC01073563">
    <property type="protein sequence ID" value="MBX54047.1"/>
    <property type="molecule type" value="Transcribed_RNA"/>
</dbReference>
<dbReference type="AlphaFoldDB" id="A0A2P2PH71"/>